<accession>A0A2U1T9F0</accession>
<comment type="catalytic activity">
    <reaction evidence="1 8">
        <text>(S)-muconolactone = (4,5-dihydro-5-oxofuran-2-yl)-acetate</text>
        <dbReference type="Rhea" id="RHEA:12348"/>
        <dbReference type="ChEBI" id="CHEBI:58425"/>
        <dbReference type="ChEBI" id="CHEBI:58736"/>
        <dbReference type="EC" id="5.3.3.4"/>
    </reaction>
</comment>
<feature type="domain" description="Muconolactone isomerase" evidence="9">
    <location>
        <begin position="1"/>
        <end position="89"/>
    </location>
</feature>
<keyword evidence="11" id="KW-1185">Reference proteome</keyword>
<dbReference type="Gene3D" id="3.30.70.1060">
    <property type="entry name" value="Dimeric alpha+beta barrel"/>
    <property type="match status" value="1"/>
</dbReference>
<dbReference type="InterPro" id="IPR011008">
    <property type="entry name" value="Dimeric_a/b-barrel"/>
</dbReference>
<dbReference type="GO" id="GO:0016159">
    <property type="term" value="F:muconolactone delta-isomerase activity"/>
    <property type="evidence" value="ECO:0007669"/>
    <property type="project" value="UniProtKB-EC"/>
</dbReference>
<organism evidence="10 11">
    <name type="scientific">Corynebacterium yudongzhengii</name>
    <dbReference type="NCBI Taxonomy" id="2080740"/>
    <lineage>
        <taxon>Bacteria</taxon>
        <taxon>Bacillati</taxon>
        <taxon>Actinomycetota</taxon>
        <taxon>Actinomycetes</taxon>
        <taxon>Mycobacteriales</taxon>
        <taxon>Corynebacteriaceae</taxon>
        <taxon>Corynebacterium</taxon>
    </lineage>
</organism>
<sequence length="96" mass="11438">MLFLARMDVHFPDNLTPEEVADFQKREKEYSGNLQKEGVMKGIWRVVGEYSNYSIYDVRDNEHLQEVMSGFPMFKYMNIKMTPLTTHPNRTEHTDY</sequence>
<dbReference type="RefSeq" id="WP_108431747.1">
    <property type="nucleotide sequence ID" value="NZ_CP026947.1"/>
</dbReference>
<dbReference type="InterPro" id="IPR003464">
    <property type="entry name" value="Muconolactone_d_Isoase"/>
</dbReference>
<dbReference type="AlphaFoldDB" id="A0A2U1T9F0"/>
<dbReference type="SUPFAM" id="SSF54909">
    <property type="entry name" value="Dimeric alpha+beta barrel"/>
    <property type="match status" value="1"/>
</dbReference>
<dbReference type="PIRSF" id="PIRSF001486">
    <property type="entry name" value="CatC"/>
    <property type="match status" value="1"/>
</dbReference>
<keyword evidence="6 8" id="KW-0058">Aromatic hydrocarbons catabolism</keyword>
<dbReference type="KEGG" id="cyz:C3B44_06975"/>
<dbReference type="OrthoDB" id="2889526at2"/>
<dbReference type="EMBL" id="QEEZ01000002">
    <property type="protein sequence ID" value="PWC02636.1"/>
    <property type="molecule type" value="Genomic_DNA"/>
</dbReference>
<dbReference type="Proteomes" id="UP000244989">
    <property type="component" value="Unassembled WGS sequence"/>
</dbReference>
<dbReference type="UniPathway" id="UPA00157">
    <property type="reaction ID" value="UER00260"/>
</dbReference>
<proteinExistence type="inferred from homology"/>
<evidence type="ECO:0000256" key="3">
    <source>
        <dbReference type="ARBA" id="ARBA00010882"/>
    </source>
</evidence>
<evidence type="ECO:0000313" key="11">
    <source>
        <dbReference type="Proteomes" id="UP000244989"/>
    </source>
</evidence>
<evidence type="ECO:0000313" key="10">
    <source>
        <dbReference type="EMBL" id="PWC02636.1"/>
    </source>
</evidence>
<dbReference type="Pfam" id="PF02426">
    <property type="entry name" value="MIase"/>
    <property type="match status" value="1"/>
</dbReference>
<evidence type="ECO:0000256" key="4">
    <source>
        <dbReference type="ARBA" id="ARBA00011365"/>
    </source>
</evidence>
<keyword evidence="7 8" id="KW-0413">Isomerase</keyword>
<dbReference type="GO" id="GO:0042952">
    <property type="term" value="P:beta-ketoadipate pathway"/>
    <property type="evidence" value="ECO:0007669"/>
    <property type="project" value="UniProtKB-UniPathway"/>
</dbReference>
<name>A0A2U1T9F0_9CORY</name>
<dbReference type="EC" id="5.3.3.4" evidence="5 8"/>
<comment type="similarity">
    <text evidence="3 8">Belongs to the muconolactone Delta-isomerase family.</text>
</comment>
<evidence type="ECO:0000256" key="5">
    <source>
        <dbReference type="ARBA" id="ARBA00012070"/>
    </source>
</evidence>
<evidence type="ECO:0000256" key="6">
    <source>
        <dbReference type="ARBA" id="ARBA00022797"/>
    </source>
</evidence>
<evidence type="ECO:0000256" key="8">
    <source>
        <dbReference type="PIRNR" id="PIRNR001486"/>
    </source>
</evidence>
<evidence type="ECO:0000259" key="9">
    <source>
        <dbReference type="Pfam" id="PF02426"/>
    </source>
</evidence>
<evidence type="ECO:0000256" key="1">
    <source>
        <dbReference type="ARBA" id="ARBA00001739"/>
    </source>
</evidence>
<evidence type="ECO:0000256" key="2">
    <source>
        <dbReference type="ARBA" id="ARBA00005193"/>
    </source>
</evidence>
<protein>
    <recommendedName>
        <fullName evidence="5 8">Muconolactone Delta-isomerase</fullName>
        <shortName evidence="8">MIase</shortName>
        <ecNumber evidence="5 8">5.3.3.4</ecNumber>
    </recommendedName>
</protein>
<comment type="subunit">
    <text evidence="4">Homodecamer.</text>
</comment>
<gene>
    <name evidence="10" type="ORF">DF222_01445</name>
</gene>
<evidence type="ECO:0000256" key="7">
    <source>
        <dbReference type="ARBA" id="ARBA00023235"/>
    </source>
</evidence>
<comment type="caution">
    <text evidence="10">The sequence shown here is derived from an EMBL/GenBank/DDBJ whole genome shotgun (WGS) entry which is preliminary data.</text>
</comment>
<comment type="pathway">
    <text evidence="2 8">Aromatic compound metabolism; beta-ketoadipate pathway; 5-oxo-4,5-dihydro-2-furylacetate from catechol: step 3/3.</text>
</comment>
<reference evidence="11" key="1">
    <citation type="submission" date="2018-04" db="EMBL/GenBank/DDBJ databases">
        <authorList>
            <person name="Liu S."/>
            <person name="Wang Z."/>
            <person name="Li J."/>
        </authorList>
    </citation>
    <scope>NUCLEOTIDE SEQUENCE [LARGE SCALE GENOMIC DNA]</scope>
    <source>
        <strain evidence="11">2189</strain>
    </source>
</reference>
<dbReference type="InterPro" id="IPR026029">
    <property type="entry name" value="MLI_dom"/>
</dbReference>